<evidence type="ECO:0000313" key="3">
    <source>
        <dbReference type="EMBL" id="KAJ8873939.1"/>
    </source>
</evidence>
<dbReference type="Gene3D" id="1.10.10.60">
    <property type="entry name" value="Homeodomain-like"/>
    <property type="match status" value="1"/>
</dbReference>
<dbReference type="EMBL" id="JARBHB010000010">
    <property type="protein sequence ID" value="KAJ8873939.1"/>
    <property type="molecule type" value="Genomic_DNA"/>
</dbReference>
<keyword evidence="4" id="KW-1185">Reference proteome</keyword>
<reference evidence="3 4" key="1">
    <citation type="submission" date="2023-02" db="EMBL/GenBank/DDBJ databases">
        <title>LHISI_Scaffold_Assembly.</title>
        <authorList>
            <person name="Stuart O.P."/>
            <person name="Cleave R."/>
            <person name="Magrath M.J.L."/>
            <person name="Mikheyev A.S."/>
        </authorList>
    </citation>
    <scope>NUCLEOTIDE SEQUENCE [LARGE SCALE GENOMIC DNA]</scope>
    <source>
        <strain evidence="3">Daus_M_001</strain>
        <tissue evidence="3">Leg muscle</tissue>
    </source>
</reference>
<evidence type="ECO:0000256" key="1">
    <source>
        <dbReference type="ARBA" id="ARBA00004123"/>
    </source>
</evidence>
<organism evidence="3 4">
    <name type="scientific">Dryococelus australis</name>
    <dbReference type="NCBI Taxonomy" id="614101"/>
    <lineage>
        <taxon>Eukaryota</taxon>
        <taxon>Metazoa</taxon>
        <taxon>Ecdysozoa</taxon>
        <taxon>Arthropoda</taxon>
        <taxon>Hexapoda</taxon>
        <taxon>Insecta</taxon>
        <taxon>Pterygota</taxon>
        <taxon>Neoptera</taxon>
        <taxon>Polyneoptera</taxon>
        <taxon>Phasmatodea</taxon>
        <taxon>Verophasmatodea</taxon>
        <taxon>Anareolatae</taxon>
        <taxon>Phasmatidae</taxon>
        <taxon>Eurycanthinae</taxon>
        <taxon>Dryococelus</taxon>
    </lineage>
</organism>
<dbReference type="InterPro" id="IPR007889">
    <property type="entry name" value="HTH_Psq"/>
</dbReference>
<gene>
    <name evidence="3" type="ORF">PR048_024777</name>
</gene>
<comment type="caution">
    <text evidence="3">The sequence shown here is derived from an EMBL/GenBank/DDBJ whole genome shotgun (WGS) entry which is preliminary data.</text>
</comment>
<sequence>MASEIKKKVIYLQTKLQIIRECETSVASRSEIGKEYNLKPLMLFIILKDKEKNKSYSSSEKYVNRLQLHSYMMQSMLLSEQRCRNGLANFEHWV</sequence>
<protein>
    <recommendedName>
        <fullName evidence="2">HTH psq-type domain-containing protein</fullName>
    </recommendedName>
</protein>
<accession>A0ABQ9GPK7</accession>
<name>A0ABQ9GPK7_9NEOP</name>
<dbReference type="InterPro" id="IPR009057">
    <property type="entry name" value="Homeodomain-like_sf"/>
</dbReference>
<dbReference type="SUPFAM" id="SSF46689">
    <property type="entry name" value="Homeodomain-like"/>
    <property type="match status" value="1"/>
</dbReference>
<proteinExistence type="predicted"/>
<evidence type="ECO:0000259" key="2">
    <source>
        <dbReference type="Pfam" id="PF04218"/>
    </source>
</evidence>
<evidence type="ECO:0000313" key="4">
    <source>
        <dbReference type="Proteomes" id="UP001159363"/>
    </source>
</evidence>
<feature type="domain" description="HTH psq-type" evidence="2">
    <location>
        <begin position="12"/>
        <end position="52"/>
    </location>
</feature>
<comment type="subcellular location">
    <subcellularLocation>
        <location evidence="1">Nucleus</location>
    </subcellularLocation>
</comment>
<dbReference type="Pfam" id="PF04218">
    <property type="entry name" value="CENP-B_N"/>
    <property type="match status" value="1"/>
</dbReference>
<dbReference type="Proteomes" id="UP001159363">
    <property type="component" value="Chromosome 9"/>
</dbReference>